<keyword evidence="1" id="KW-1133">Transmembrane helix</keyword>
<dbReference type="Proteomes" id="UP000050668">
    <property type="component" value="Unassembled WGS sequence"/>
</dbReference>
<gene>
    <name evidence="2" type="ORF">AEA09_06300</name>
</gene>
<keyword evidence="3" id="KW-1185">Reference proteome</keyword>
<proteinExistence type="predicted"/>
<dbReference type="RefSeq" id="WP_053583021.1">
    <property type="nucleotide sequence ID" value="NZ_LGRV01000003.1"/>
</dbReference>
<dbReference type="EMBL" id="LGRV01000003">
    <property type="protein sequence ID" value="KOS68200.1"/>
    <property type="molecule type" value="Genomic_DNA"/>
</dbReference>
<evidence type="ECO:0000256" key="1">
    <source>
        <dbReference type="SAM" id="Phobius"/>
    </source>
</evidence>
<comment type="caution">
    <text evidence="2">The sequence shown here is derived from an EMBL/GenBank/DDBJ whole genome shotgun (WGS) entry which is preliminary data.</text>
</comment>
<organism evidence="2 3">
    <name type="scientific">Lysinibacillus contaminans</name>
    <dbReference type="NCBI Taxonomy" id="1293441"/>
    <lineage>
        <taxon>Bacteria</taxon>
        <taxon>Bacillati</taxon>
        <taxon>Bacillota</taxon>
        <taxon>Bacilli</taxon>
        <taxon>Bacillales</taxon>
        <taxon>Bacillaceae</taxon>
        <taxon>Lysinibacillus</taxon>
    </lineage>
</organism>
<keyword evidence="1" id="KW-0812">Transmembrane</keyword>
<sequence length="145" mass="16746">MRHFSNEEWMSYINDKLSKTTCEELEDHLFSCDQCLEVYIKMIDRQAEELPVIDYSSFTDEIIAELPQKKMRKKILYQRTLFHYAVAAVITLTLMTTGFFQSIMGVVTTVEVSSTSKPQQSVSSSLMKKSLALFEIIDIKQKEGQ</sequence>
<evidence type="ECO:0000313" key="3">
    <source>
        <dbReference type="Proteomes" id="UP000050668"/>
    </source>
</evidence>
<protein>
    <recommendedName>
        <fullName evidence="4">Zinc-finger domain-containing protein</fullName>
    </recommendedName>
</protein>
<evidence type="ECO:0000313" key="2">
    <source>
        <dbReference type="EMBL" id="KOS68200.1"/>
    </source>
</evidence>
<feature type="transmembrane region" description="Helical" evidence="1">
    <location>
        <begin position="81"/>
        <end position="100"/>
    </location>
</feature>
<name>A0ABR5K0E1_9BACI</name>
<accession>A0ABR5K0E1</accession>
<evidence type="ECO:0008006" key="4">
    <source>
        <dbReference type="Google" id="ProtNLM"/>
    </source>
</evidence>
<reference evidence="3" key="1">
    <citation type="submission" date="2015-07" db="EMBL/GenBank/DDBJ databases">
        <title>Fjat-14205 dsm 2895.</title>
        <authorList>
            <person name="Liu B."/>
            <person name="Wang J."/>
            <person name="Zhu Y."/>
            <person name="Liu G."/>
            <person name="Chen Q."/>
            <person name="Chen Z."/>
            <person name="Lan J."/>
            <person name="Che J."/>
            <person name="Ge C."/>
            <person name="Shi H."/>
            <person name="Pan Z."/>
            <person name="Liu X."/>
        </authorList>
    </citation>
    <scope>NUCLEOTIDE SEQUENCE [LARGE SCALE GENOMIC DNA]</scope>
    <source>
        <strain evidence="3">DSM 25560</strain>
    </source>
</reference>
<keyword evidence="1" id="KW-0472">Membrane</keyword>